<evidence type="ECO:0000256" key="1">
    <source>
        <dbReference type="SAM" id="MobiDB-lite"/>
    </source>
</evidence>
<sequence>MGPGNLAAFQVPFRNTPNTADYPPTAETPPVGHAKRSNPQRPHPPRNEKAAEKKQGKHKKAEKEEDRPCQQLACPFYKIRPDLHLECVHYVLKRPSDVKQHIQRVHMRSPHCPYCGVTFEGKSGEEDRDAHVNAQRCEQTDFVHCSATNEQLNAFKLRGSEKATSGSDLAKEAAQWYKIWDVLFPTERRPESPFQLPGHEERLAYQMEMFPLERFIEIHVPSGLEQQPAYELARSLFEAFRRHTQGHDLSTSQQLADQPAFMQPSRSLGGDYPTSYPSMQTTQAFPTQVTSTAPSHLTGMLSNNPTNTFNPYYYEPWSEYDLQQS</sequence>
<comment type="caution">
    <text evidence="2">The sequence shown here is derived from an EMBL/GenBank/DDBJ whole genome shotgun (WGS) entry which is preliminary data.</text>
</comment>
<dbReference type="AlphaFoldDB" id="A0AAJ0H9E1"/>
<dbReference type="Proteomes" id="UP001275084">
    <property type="component" value="Unassembled WGS sequence"/>
</dbReference>
<feature type="region of interest" description="Disordered" evidence="1">
    <location>
        <begin position="1"/>
        <end position="66"/>
    </location>
</feature>
<evidence type="ECO:0000313" key="3">
    <source>
        <dbReference type="Proteomes" id="UP001275084"/>
    </source>
</evidence>
<organism evidence="2 3">
    <name type="scientific">Lasiosphaeria hispida</name>
    <dbReference type="NCBI Taxonomy" id="260671"/>
    <lineage>
        <taxon>Eukaryota</taxon>
        <taxon>Fungi</taxon>
        <taxon>Dikarya</taxon>
        <taxon>Ascomycota</taxon>
        <taxon>Pezizomycotina</taxon>
        <taxon>Sordariomycetes</taxon>
        <taxon>Sordariomycetidae</taxon>
        <taxon>Sordariales</taxon>
        <taxon>Lasiosphaeriaceae</taxon>
        <taxon>Lasiosphaeria</taxon>
    </lineage>
</organism>
<reference evidence="2" key="1">
    <citation type="journal article" date="2023" name="Mol. Phylogenet. Evol.">
        <title>Genome-scale phylogeny and comparative genomics of the fungal order Sordariales.</title>
        <authorList>
            <person name="Hensen N."/>
            <person name="Bonometti L."/>
            <person name="Westerberg I."/>
            <person name="Brannstrom I.O."/>
            <person name="Guillou S."/>
            <person name="Cros-Aarteil S."/>
            <person name="Calhoun S."/>
            <person name="Haridas S."/>
            <person name="Kuo A."/>
            <person name="Mondo S."/>
            <person name="Pangilinan J."/>
            <person name="Riley R."/>
            <person name="LaButti K."/>
            <person name="Andreopoulos B."/>
            <person name="Lipzen A."/>
            <person name="Chen C."/>
            <person name="Yan M."/>
            <person name="Daum C."/>
            <person name="Ng V."/>
            <person name="Clum A."/>
            <person name="Steindorff A."/>
            <person name="Ohm R.A."/>
            <person name="Martin F."/>
            <person name="Silar P."/>
            <person name="Natvig D.O."/>
            <person name="Lalanne C."/>
            <person name="Gautier V."/>
            <person name="Ament-Velasquez S.L."/>
            <person name="Kruys A."/>
            <person name="Hutchinson M.I."/>
            <person name="Powell A.J."/>
            <person name="Barry K."/>
            <person name="Miller A.N."/>
            <person name="Grigoriev I.V."/>
            <person name="Debuchy R."/>
            <person name="Gladieux P."/>
            <person name="Hiltunen Thoren M."/>
            <person name="Johannesson H."/>
        </authorList>
    </citation>
    <scope>NUCLEOTIDE SEQUENCE</scope>
    <source>
        <strain evidence="2">CBS 955.72</strain>
    </source>
</reference>
<reference evidence="2" key="2">
    <citation type="submission" date="2023-06" db="EMBL/GenBank/DDBJ databases">
        <authorList>
            <consortium name="Lawrence Berkeley National Laboratory"/>
            <person name="Haridas S."/>
            <person name="Hensen N."/>
            <person name="Bonometti L."/>
            <person name="Westerberg I."/>
            <person name="Brannstrom I.O."/>
            <person name="Guillou S."/>
            <person name="Cros-Aarteil S."/>
            <person name="Calhoun S."/>
            <person name="Kuo A."/>
            <person name="Mondo S."/>
            <person name="Pangilinan J."/>
            <person name="Riley R."/>
            <person name="Labutti K."/>
            <person name="Andreopoulos B."/>
            <person name="Lipzen A."/>
            <person name="Chen C."/>
            <person name="Yanf M."/>
            <person name="Daum C."/>
            <person name="Ng V."/>
            <person name="Clum A."/>
            <person name="Steindorff A."/>
            <person name="Ohm R."/>
            <person name="Martin F."/>
            <person name="Silar P."/>
            <person name="Natvig D."/>
            <person name="Lalanne C."/>
            <person name="Gautier V."/>
            <person name="Ament-Velasquez S.L."/>
            <person name="Kruys A."/>
            <person name="Hutchinson M.I."/>
            <person name="Powell A.J."/>
            <person name="Barry K."/>
            <person name="Miller A.N."/>
            <person name="Grigoriev I.V."/>
            <person name="Debuchy R."/>
            <person name="Gladieux P."/>
            <person name="Thoren M.H."/>
            <person name="Johannesson H."/>
        </authorList>
    </citation>
    <scope>NUCLEOTIDE SEQUENCE</scope>
    <source>
        <strain evidence="2">CBS 955.72</strain>
    </source>
</reference>
<gene>
    <name evidence="2" type="ORF">B0T25DRAFT_320784</name>
</gene>
<proteinExistence type="predicted"/>
<evidence type="ECO:0000313" key="2">
    <source>
        <dbReference type="EMBL" id="KAK3344210.1"/>
    </source>
</evidence>
<dbReference type="PANTHER" id="PTHR38166:SF1">
    <property type="entry name" value="C2H2-TYPE DOMAIN-CONTAINING PROTEIN"/>
    <property type="match status" value="1"/>
</dbReference>
<feature type="compositionally biased region" description="Basic and acidic residues" evidence="1">
    <location>
        <begin position="45"/>
        <end position="54"/>
    </location>
</feature>
<keyword evidence="3" id="KW-1185">Reference proteome</keyword>
<dbReference type="EMBL" id="JAUIQD010000007">
    <property type="protein sequence ID" value="KAK3344210.1"/>
    <property type="molecule type" value="Genomic_DNA"/>
</dbReference>
<accession>A0AAJ0H9E1</accession>
<protein>
    <recommendedName>
        <fullName evidence="4">C2H2-type domain-containing protein</fullName>
    </recommendedName>
</protein>
<evidence type="ECO:0008006" key="4">
    <source>
        <dbReference type="Google" id="ProtNLM"/>
    </source>
</evidence>
<dbReference type="PANTHER" id="PTHR38166">
    <property type="entry name" value="C2H2-TYPE DOMAIN-CONTAINING PROTEIN-RELATED"/>
    <property type="match status" value="1"/>
</dbReference>
<feature type="region of interest" description="Disordered" evidence="1">
    <location>
        <begin position="249"/>
        <end position="280"/>
    </location>
</feature>
<name>A0AAJ0H9E1_9PEZI</name>